<organism evidence="2 3">
    <name type="scientific">Candidatus Desantisbacteria bacterium CG23_combo_of_CG06-09_8_20_14_all_40_23</name>
    <dbReference type="NCBI Taxonomy" id="1974550"/>
    <lineage>
        <taxon>Bacteria</taxon>
        <taxon>Candidatus Desantisiibacteriota</taxon>
    </lineage>
</organism>
<gene>
    <name evidence="2" type="ORF">COX18_10540</name>
</gene>
<feature type="domain" description="Ice-binding protein C-terminal" evidence="1">
    <location>
        <begin position="193"/>
        <end position="216"/>
    </location>
</feature>
<dbReference type="Pfam" id="PF07589">
    <property type="entry name" value="PEP-CTERM"/>
    <property type="match status" value="1"/>
</dbReference>
<comment type="caution">
    <text evidence="2">The sequence shown here is derived from an EMBL/GenBank/DDBJ whole genome shotgun (WGS) entry which is preliminary data.</text>
</comment>
<dbReference type="AlphaFoldDB" id="A0A2H0A1L3"/>
<accession>A0A2H0A1L3</accession>
<evidence type="ECO:0000259" key="1">
    <source>
        <dbReference type="Pfam" id="PF07589"/>
    </source>
</evidence>
<name>A0A2H0A1L3_9BACT</name>
<dbReference type="EMBL" id="PCSH01000179">
    <property type="protein sequence ID" value="PIP39306.1"/>
    <property type="molecule type" value="Genomic_DNA"/>
</dbReference>
<reference evidence="2 3" key="1">
    <citation type="submission" date="2017-09" db="EMBL/GenBank/DDBJ databases">
        <title>Depth-based differentiation of microbial function through sediment-hosted aquifers and enrichment of novel symbionts in the deep terrestrial subsurface.</title>
        <authorList>
            <person name="Probst A.J."/>
            <person name="Ladd B."/>
            <person name="Jarett J.K."/>
            <person name="Geller-Mcgrath D.E."/>
            <person name="Sieber C.M."/>
            <person name="Emerson J.B."/>
            <person name="Anantharaman K."/>
            <person name="Thomas B.C."/>
            <person name="Malmstrom R."/>
            <person name="Stieglmeier M."/>
            <person name="Klingl A."/>
            <person name="Woyke T."/>
            <person name="Ryan C.M."/>
            <person name="Banfield J.F."/>
        </authorList>
    </citation>
    <scope>NUCLEOTIDE SEQUENCE [LARGE SCALE GENOMIC DNA]</scope>
    <source>
        <strain evidence="2">CG23_combo_of_CG06-09_8_20_14_all_40_23</strain>
    </source>
</reference>
<dbReference type="NCBIfam" id="NF038141">
    <property type="entry name" value="choice_anch_N"/>
    <property type="match status" value="1"/>
</dbReference>
<proteinExistence type="predicted"/>
<dbReference type="InterPro" id="IPR013424">
    <property type="entry name" value="Ice-binding_C"/>
</dbReference>
<sequence>MTHNRKIVLGGGFLFLLLSAGIAQALPSLQLYIPGSTYDATSESWVTNASNFELQVLGASSPASAKYITDVMLYVAIKESEKGLSGAYIKVNGSPITFDNFGTPMPPHSIYPTYYNAYSLPDLMVSTAGEIVNNYNPGESGTDDGDIHYLQIEYGGYSSLHFDAKGTVVGSGGKTWETKAPFSHDAEAANQNAVPEPATMLLLGTGMFGLVGIKRRFVPKR</sequence>
<dbReference type="Proteomes" id="UP000231067">
    <property type="component" value="Unassembled WGS sequence"/>
</dbReference>
<evidence type="ECO:0000313" key="2">
    <source>
        <dbReference type="EMBL" id="PIP39306.1"/>
    </source>
</evidence>
<protein>
    <recommendedName>
        <fullName evidence="1">Ice-binding protein C-terminal domain-containing protein</fullName>
    </recommendedName>
</protein>
<dbReference type="NCBIfam" id="TIGR02595">
    <property type="entry name" value="PEP_CTERM"/>
    <property type="match status" value="1"/>
</dbReference>
<evidence type="ECO:0000313" key="3">
    <source>
        <dbReference type="Proteomes" id="UP000231067"/>
    </source>
</evidence>